<evidence type="ECO:0000313" key="2">
    <source>
        <dbReference type="Proteomes" id="UP000018896"/>
    </source>
</evidence>
<gene>
    <name evidence="1" type="ORF">JCM9157_1296</name>
</gene>
<organism evidence="1 2">
    <name type="scientific">Halalkalibacter akibai (strain ATCC 43226 / DSM 21942 / CIP 109018 / JCM 9157 / 1139)</name>
    <name type="common">Bacillus akibai</name>
    <dbReference type="NCBI Taxonomy" id="1236973"/>
    <lineage>
        <taxon>Bacteria</taxon>
        <taxon>Bacillati</taxon>
        <taxon>Bacillota</taxon>
        <taxon>Bacilli</taxon>
        <taxon>Bacillales</taxon>
        <taxon>Bacillaceae</taxon>
        <taxon>Halalkalibacter</taxon>
    </lineage>
</organism>
<sequence length="136" mass="15591">MMAKNENQLVFKPKTSNSTMQEMYWSNESKIGKGKNMFQQYKIRAGDTLLAMNSLFQQVVGKHITLSLSANQLTFKQIQVPALFKGKVVQVTNGYITLDSVILPLTPLEDYCFNTPLHFPIERISNFTVEEFSYEK</sequence>
<dbReference type="STRING" id="1236973.JCM9157_1296"/>
<proteinExistence type="predicted"/>
<keyword evidence="2" id="KW-1185">Reference proteome</keyword>
<dbReference type="EMBL" id="BAUV01000006">
    <property type="protein sequence ID" value="GAE34250.1"/>
    <property type="molecule type" value="Genomic_DNA"/>
</dbReference>
<reference evidence="1 2" key="1">
    <citation type="journal article" date="2014" name="Genome Announc.">
        <title>Draft Genome Sequences of Three Alkaliphilic Bacillus Strains, Bacillus wakoensis JCM 9140T, Bacillus akibai JCM 9157T, and Bacillus hemicellulosilyticus JCM 9152T.</title>
        <authorList>
            <person name="Yuki M."/>
            <person name="Oshima K."/>
            <person name="Suda W."/>
            <person name="Oshida Y."/>
            <person name="Kitamura K."/>
            <person name="Iida T."/>
            <person name="Hattori M."/>
            <person name="Ohkuma M."/>
        </authorList>
    </citation>
    <scope>NUCLEOTIDE SEQUENCE [LARGE SCALE GENOMIC DNA]</scope>
    <source>
        <strain evidence="1 2">JCM 9157</strain>
    </source>
</reference>
<dbReference type="RefSeq" id="WP_052012965.1">
    <property type="nucleotide sequence ID" value="NZ_BAUV01000006.1"/>
</dbReference>
<evidence type="ECO:0000313" key="1">
    <source>
        <dbReference type="EMBL" id="GAE34250.1"/>
    </source>
</evidence>
<dbReference type="AlphaFoldDB" id="W4QQ62"/>
<accession>W4QQ62</accession>
<protein>
    <submittedName>
        <fullName evidence="1">Uncharacterized protein</fullName>
    </submittedName>
</protein>
<name>W4QQ62_HALA3</name>
<dbReference type="OrthoDB" id="2655130at2"/>
<dbReference type="Proteomes" id="UP000018896">
    <property type="component" value="Unassembled WGS sequence"/>
</dbReference>
<comment type="caution">
    <text evidence="1">The sequence shown here is derived from an EMBL/GenBank/DDBJ whole genome shotgun (WGS) entry which is preliminary data.</text>
</comment>